<protein>
    <submittedName>
        <fullName evidence="2">Dual adapter for phosphotyrosine and 3-phosphotyrosine and 3-phosphoinositide</fullName>
    </submittedName>
</protein>
<dbReference type="Gene3D" id="2.30.29.30">
    <property type="entry name" value="Pleckstrin-homology domain (PH domain)/Phosphotyrosine-binding domain (PTB)"/>
    <property type="match status" value="1"/>
</dbReference>
<dbReference type="PANTHER" id="PTHR14336">
    <property type="entry name" value="TANDEM PH DOMAIN CONTAINING PROTEIN"/>
    <property type="match status" value="1"/>
</dbReference>
<gene>
    <name evidence="2" type="ORF">M0812_12816</name>
</gene>
<name>A0AAV7ZRF3_9EUKA</name>
<dbReference type="InterPro" id="IPR051707">
    <property type="entry name" value="PI-Interact_SigTrans_Reg"/>
</dbReference>
<dbReference type="Proteomes" id="UP001146793">
    <property type="component" value="Unassembled WGS sequence"/>
</dbReference>
<comment type="caution">
    <text evidence="2">The sequence shown here is derived from an EMBL/GenBank/DDBJ whole genome shotgun (WGS) entry which is preliminary data.</text>
</comment>
<dbReference type="FunFam" id="2.30.29.30:FF:000286">
    <property type="entry name" value="PH-protein kinase domain containing protein"/>
    <property type="match status" value="1"/>
</dbReference>
<reference evidence="2" key="1">
    <citation type="submission" date="2022-08" db="EMBL/GenBank/DDBJ databases">
        <title>Novel sulphate-reducing endosymbionts in the free-living metamonad Anaeramoeba.</title>
        <authorList>
            <person name="Jerlstrom-Hultqvist J."/>
            <person name="Cepicka I."/>
            <person name="Gallot-Lavallee L."/>
            <person name="Salas-Leiva D."/>
            <person name="Curtis B.A."/>
            <person name="Zahonova K."/>
            <person name="Pipaliya S."/>
            <person name="Dacks J."/>
            <person name="Roger A.J."/>
        </authorList>
    </citation>
    <scope>NUCLEOTIDE SEQUENCE</scope>
    <source>
        <strain evidence="2">Busselton2</strain>
    </source>
</reference>
<dbReference type="PROSITE" id="PS50003">
    <property type="entry name" value="PH_DOMAIN"/>
    <property type="match status" value="1"/>
</dbReference>
<evidence type="ECO:0000313" key="3">
    <source>
        <dbReference type="Proteomes" id="UP001146793"/>
    </source>
</evidence>
<sequence length="428" mass="49791">MNISDFSGYLTKRGKRVTNWKYRFFHLTNKKCAYYKNEEKFKKNAGKPKGIINLNNDTSVGIAAFEENKEKPHSFYIKTPERTYLIFARNKEQLTKWLKNLTLHISHPIQEKLKFLTQFPCPFISYEKKWSPKSENAVFSNLILTGIPKDVDAETITDYLSSSDILGKKPVYKLIYQTRNNQWIVVKCKTISKCIKFKEWTKANPLELNNVLISTPAIIPRCRYKDIQKIENSKKKKNISNGIDIYLILHRTSTIMKFTADSNNNVINEGYIKQHLEIGNVKLLDITEGYSNLEENDRIYSVIEYGYYPFNLKFFVVNIHILSINKMININLETSLNIPINTQKKESIKKQDSNGSRFDIENKILSSENKPQVNHVIKIVLSDLEDSNSINQKKSYLLVGNEFLKNSDQLPLQNNDFNCFLILKSKNN</sequence>
<evidence type="ECO:0000313" key="2">
    <source>
        <dbReference type="EMBL" id="KAJ3443057.1"/>
    </source>
</evidence>
<dbReference type="InterPro" id="IPR011993">
    <property type="entry name" value="PH-like_dom_sf"/>
</dbReference>
<dbReference type="InterPro" id="IPR001849">
    <property type="entry name" value="PH_domain"/>
</dbReference>
<evidence type="ECO:0000259" key="1">
    <source>
        <dbReference type="PROSITE" id="PS50003"/>
    </source>
</evidence>
<feature type="domain" description="PH" evidence="1">
    <location>
        <begin position="3"/>
        <end position="106"/>
    </location>
</feature>
<dbReference type="Pfam" id="PF00169">
    <property type="entry name" value="PH"/>
    <property type="match status" value="1"/>
</dbReference>
<dbReference type="SMART" id="SM00233">
    <property type="entry name" value="PH"/>
    <property type="match status" value="1"/>
</dbReference>
<accession>A0AAV7ZRF3</accession>
<organism evidence="2 3">
    <name type="scientific">Anaeramoeba flamelloides</name>
    <dbReference type="NCBI Taxonomy" id="1746091"/>
    <lineage>
        <taxon>Eukaryota</taxon>
        <taxon>Metamonada</taxon>
        <taxon>Anaeramoebidae</taxon>
        <taxon>Anaeramoeba</taxon>
    </lineage>
</organism>
<dbReference type="AlphaFoldDB" id="A0AAV7ZRF3"/>
<proteinExistence type="predicted"/>
<dbReference type="EMBL" id="JANTQA010000026">
    <property type="protein sequence ID" value="KAJ3443057.1"/>
    <property type="molecule type" value="Genomic_DNA"/>
</dbReference>
<dbReference type="SUPFAM" id="SSF50729">
    <property type="entry name" value="PH domain-like"/>
    <property type="match status" value="1"/>
</dbReference>